<keyword evidence="3" id="KW-1185">Reference proteome</keyword>
<evidence type="ECO:0000256" key="1">
    <source>
        <dbReference type="SAM" id="Phobius"/>
    </source>
</evidence>
<name>A0A4Z0L988_9FLAO</name>
<dbReference type="OrthoDB" id="1451701at2"/>
<protein>
    <recommendedName>
        <fullName evidence="4">Hydrolase</fullName>
    </recommendedName>
</protein>
<sequence length="155" mass="18118">MKKLVLYGLIFSVLINIFQFMYSSKKFQFDEERATKFRTKINDSLTKIIAEKEEGDYFSLAHNDKAIDYLEAYDVNKLMPFVKEKLMDLNSNPAGNKLIPYDGMVINKVRFLNHRWIIADFTGQTGWGEIIIKYFMEKDGSVTFETAETLLYPQN</sequence>
<dbReference type="RefSeq" id="WP_135525159.1">
    <property type="nucleotide sequence ID" value="NZ_SRLH01000002.1"/>
</dbReference>
<organism evidence="2 3">
    <name type="scientific">Flavobacterium humi</name>
    <dbReference type="NCBI Taxonomy" id="2562683"/>
    <lineage>
        <taxon>Bacteria</taxon>
        <taxon>Pseudomonadati</taxon>
        <taxon>Bacteroidota</taxon>
        <taxon>Flavobacteriia</taxon>
        <taxon>Flavobacteriales</taxon>
        <taxon>Flavobacteriaceae</taxon>
        <taxon>Flavobacterium</taxon>
    </lineage>
</organism>
<accession>A0A4Z0L988</accession>
<evidence type="ECO:0000313" key="2">
    <source>
        <dbReference type="EMBL" id="TGD58849.1"/>
    </source>
</evidence>
<keyword evidence="1" id="KW-1133">Transmembrane helix</keyword>
<keyword evidence="1" id="KW-0472">Membrane</keyword>
<keyword evidence="1" id="KW-0812">Transmembrane</keyword>
<dbReference type="AlphaFoldDB" id="A0A4Z0L988"/>
<dbReference type="Proteomes" id="UP000297407">
    <property type="component" value="Unassembled WGS sequence"/>
</dbReference>
<proteinExistence type="predicted"/>
<evidence type="ECO:0008006" key="4">
    <source>
        <dbReference type="Google" id="ProtNLM"/>
    </source>
</evidence>
<comment type="caution">
    <text evidence="2">The sequence shown here is derived from an EMBL/GenBank/DDBJ whole genome shotgun (WGS) entry which is preliminary data.</text>
</comment>
<reference evidence="2 3" key="1">
    <citation type="submission" date="2019-04" db="EMBL/GenBank/DDBJ databases">
        <title>Flavobacterium sp. strain DS2-A Genome sequencing and assembly.</title>
        <authorList>
            <person name="Kim I."/>
        </authorList>
    </citation>
    <scope>NUCLEOTIDE SEQUENCE [LARGE SCALE GENOMIC DNA]</scope>
    <source>
        <strain evidence="2 3">DS2-A</strain>
    </source>
</reference>
<gene>
    <name evidence="2" type="ORF">E4635_03075</name>
</gene>
<evidence type="ECO:0000313" key="3">
    <source>
        <dbReference type="Proteomes" id="UP000297407"/>
    </source>
</evidence>
<dbReference type="EMBL" id="SRLH01000002">
    <property type="protein sequence ID" value="TGD58849.1"/>
    <property type="molecule type" value="Genomic_DNA"/>
</dbReference>
<feature type="transmembrane region" description="Helical" evidence="1">
    <location>
        <begin position="6"/>
        <end position="23"/>
    </location>
</feature>